<sequence length="543" mass="63056">MNRYFSQFFLVIGFLFLLLACKSQQVIPEEKENKTEVPSIENPQNVPVEPIEKKSFVVLDYELPEPVREFRGVWIATVVNIDWPESGTDSWEKQKQDFLKLLDHYQSLNFNAAIVQVRAAGDAFYPSNYAPWSKYLTGQEGVAPKTLENPLSWMIRETHLRGMEFHAWLNPYRATFDDKTELLSPDHDFFLHPDWMLKYGSKYYYNPGLPEVKEHLEKIIQEVVSNYDVDAIHFDDYFYPYKVPNLEFPDQAAFQKFKKPGQSIGDWRRENVNTLVKEVYETVKTTKPWVQFGISPFGVWRNQDKDPNGSATQAGQTNYDDLYADPLTWMKNGWIDYLIPQLYWSMDYSLASYRVLSDWWDQRSFGTAIYIGNGPYKIRDNADKAWNDPQELIRQVGYTRTLPALGGNSYFSAKSLFSKNRDVAEILGSELYEKPVLPPAFEPKEQVEITKPKVEQFLFKDGQVNLELENPLDPAIRYLVLQESDDLVKLKDVPIQKIWVGGSRANSLEISSSNSKYFAIQWLDHFGRIVETQLIQNLNSSQP</sequence>
<dbReference type="InterPro" id="IPR017853">
    <property type="entry name" value="GH"/>
</dbReference>
<evidence type="ECO:0000259" key="2">
    <source>
        <dbReference type="Pfam" id="PF02638"/>
    </source>
</evidence>
<keyword evidence="1" id="KW-0732">Signal</keyword>
<evidence type="ECO:0000313" key="4">
    <source>
        <dbReference type="Proteomes" id="UP001206788"/>
    </source>
</evidence>
<dbReference type="Proteomes" id="UP001206788">
    <property type="component" value="Unassembled WGS sequence"/>
</dbReference>
<accession>A0ABT2GA84</accession>
<dbReference type="PANTHER" id="PTHR43405:SF1">
    <property type="entry name" value="GLYCOSYL HYDROLASE DIGH"/>
    <property type="match status" value="1"/>
</dbReference>
<dbReference type="Gene3D" id="3.20.20.80">
    <property type="entry name" value="Glycosidases"/>
    <property type="match status" value="1"/>
</dbReference>
<dbReference type="SUPFAM" id="SSF51445">
    <property type="entry name" value="(Trans)glycosidases"/>
    <property type="match status" value="1"/>
</dbReference>
<dbReference type="RefSeq" id="WP_259415297.1">
    <property type="nucleotide sequence ID" value="NZ_JANWGH010000003.1"/>
</dbReference>
<dbReference type="Pfam" id="PF02638">
    <property type="entry name" value="GHL10"/>
    <property type="match status" value="1"/>
</dbReference>
<organism evidence="3 4">
    <name type="scientific">Algoriphagus limi</name>
    <dbReference type="NCBI Taxonomy" id="2975273"/>
    <lineage>
        <taxon>Bacteria</taxon>
        <taxon>Pseudomonadati</taxon>
        <taxon>Bacteroidota</taxon>
        <taxon>Cytophagia</taxon>
        <taxon>Cytophagales</taxon>
        <taxon>Cyclobacteriaceae</taxon>
        <taxon>Algoriphagus</taxon>
    </lineage>
</organism>
<gene>
    <name evidence="3" type="ORF">NY014_14645</name>
</gene>
<dbReference type="PANTHER" id="PTHR43405">
    <property type="entry name" value="GLYCOSYL HYDROLASE DIGH"/>
    <property type="match status" value="1"/>
</dbReference>
<dbReference type="EMBL" id="JANWGH010000003">
    <property type="protein sequence ID" value="MCS5491678.1"/>
    <property type="molecule type" value="Genomic_DNA"/>
</dbReference>
<reference evidence="3 4" key="1">
    <citation type="submission" date="2022-08" db="EMBL/GenBank/DDBJ databases">
        <title>Algoriphagus sp. CAU 1643 isolated from mud.</title>
        <authorList>
            <person name="Kim W."/>
        </authorList>
    </citation>
    <scope>NUCLEOTIDE SEQUENCE [LARGE SCALE GENOMIC DNA]</scope>
    <source>
        <strain evidence="3 4">CAU 1643</strain>
    </source>
</reference>
<dbReference type="InterPro" id="IPR052177">
    <property type="entry name" value="Divisome_Glycosyl_Hydrolase"/>
</dbReference>
<keyword evidence="4" id="KW-1185">Reference proteome</keyword>
<proteinExistence type="predicted"/>
<feature type="domain" description="Glycosyl hydrolase-like 10" evidence="2">
    <location>
        <begin position="69"/>
        <end position="387"/>
    </location>
</feature>
<evidence type="ECO:0000256" key="1">
    <source>
        <dbReference type="ARBA" id="ARBA00022729"/>
    </source>
</evidence>
<dbReference type="InterPro" id="IPR003790">
    <property type="entry name" value="GHL10"/>
</dbReference>
<protein>
    <submittedName>
        <fullName evidence="3">Family 10 glycosylhydrolase</fullName>
    </submittedName>
</protein>
<dbReference type="PROSITE" id="PS51257">
    <property type="entry name" value="PROKAR_LIPOPROTEIN"/>
    <property type="match status" value="1"/>
</dbReference>
<evidence type="ECO:0000313" key="3">
    <source>
        <dbReference type="EMBL" id="MCS5491678.1"/>
    </source>
</evidence>
<comment type="caution">
    <text evidence="3">The sequence shown here is derived from an EMBL/GenBank/DDBJ whole genome shotgun (WGS) entry which is preliminary data.</text>
</comment>
<name>A0ABT2GA84_9BACT</name>